<dbReference type="AlphaFoldDB" id="A0A1H8LD13"/>
<feature type="transmembrane region" description="Helical" evidence="5">
    <location>
        <begin position="12"/>
        <end position="33"/>
    </location>
</feature>
<gene>
    <name evidence="7" type="ORF">SAMN05216333_103145</name>
</gene>
<dbReference type="InterPro" id="IPR009056">
    <property type="entry name" value="Cyt_c-like_dom"/>
</dbReference>
<reference evidence="8" key="1">
    <citation type="submission" date="2016-10" db="EMBL/GenBank/DDBJ databases">
        <authorList>
            <person name="Varghese N."/>
            <person name="Submissions S."/>
        </authorList>
    </citation>
    <scope>NUCLEOTIDE SEQUENCE [LARGE SCALE GENOMIC DNA]</scope>
    <source>
        <strain evidence="8">Nm76</strain>
    </source>
</reference>
<sequence>MKQYFILSEKRSLFSYAASMLSIGILSACTLIPGNEPDDRHASAVENDHLGDSYTKVQYLDQGWNSAESLWFYYTTQGSNLMPYDFFLALEKPGQSQLFRSDENMNFYRYLPQKASSINPDALPVGWVKDKYKGKEYVGLTCAACHTGQINYNGVGIRIDGGPASADMENIMIDLAKALKHTREDAEAKQRFVKNVLAKGNYKSEADVLADLSKYEQRIYSYTYINASQTSYGYARLDAFGRIYNRVLEHTINARELREILSDRKIMDDKVMTKEQIDEILAKIDNVITGEQRDHLMERLSKYLTFEQIALLNNEIFNRPDAPVSYPFLWDIAQHDYVQWNGIADNAGLGPIGRNTGEVIGVFGTLDWKEEKGTSLTSILFQGSGNTRVKFDSSVDVQNLHRIESHLKKLNSPVWPQEILGKINEEQAAKGKLLFDEYCAACHARIDRDDPNRRVVAHMTKVSAIGTDSTMAENSFKYQGYSGILRNQYVGLEVGNILLDKEAPVAALLTQATKNVVATPDPDKWFFQRWTDWAANLVTAYAENEIKSSIKNGNYDPDTTVNPLASLNAYKGRPLNGIWATAPYLHNGSVPSLYDLLLPKKREGDPEDGEYRPDQFEVGSREFDPVKVGLKSSGYKSFTFDTSFPGNSNAGHEYASGKTAQPNGVVLRPLNKDEKLDVLEYLKTL</sequence>
<dbReference type="InterPro" id="IPR047758">
    <property type="entry name" value="CytoC_perox"/>
</dbReference>
<dbReference type="EMBL" id="FODO01000003">
    <property type="protein sequence ID" value="SEO03070.1"/>
    <property type="molecule type" value="Genomic_DNA"/>
</dbReference>
<evidence type="ECO:0000256" key="4">
    <source>
        <dbReference type="PROSITE-ProRule" id="PRU00433"/>
    </source>
</evidence>
<evidence type="ECO:0000256" key="2">
    <source>
        <dbReference type="ARBA" id="ARBA00022723"/>
    </source>
</evidence>
<proteinExistence type="predicted"/>
<feature type="domain" description="Cytochrome c" evidence="6">
    <location>
        <begin position="426"/>
        <end position="546"/>
    </location>
</feature>
<dbReference type="SUPFAM" id="SSF46626">
    <property type="entry name" value="Cytochrome c"/>
    <property type="match status" value="1"/>
</dbReference>
<dbReference type="Gene3D" id="1.10.760.10">
    <property type="entry name" value="Cytochrome c-like domain"/>
    <property type="match status" value="1"/>
</dbReference>
<protein>
    <recommendedName>
        <fullName evidence="6">Cytochrome c domain-containing protein</fullName>
    </recommendedName>
</protein>
<name>A0A1H8LD13_9PROT</name>
<keyword evidence="2 4" id="KW-0479">Metal-binding</keyword>
<keyword evidence="5" id="KW-0812">Transmembrane</keyword>
<dbReference type="PROSITE" id="PS51257">
    <property type="entry name" value="PROKAR_LIPOPROTEIN"/>
    <property type="match status" value="1"/>
</dbReference>
<evidence type="ECO:0000259" key="6">
    <source>
        <dbReference type="PROSITE" id="PS51007"/>
    </source>
</evidence>
<feature type="domain" description="Cytochrome c" evidence="6">
    <location>
        <begin position="129"/>
        <end position="288"/>
    </location>
</feature>
<accession>A0A1H8LD13</accession>
<evidence type="ECO:0000256" key="5">
    <source>
        <dbReference type="SAM" id="Phobius"/>
    </source>
</evidence>
<dbReference type="Proteomes" id="UP000198814">
    <property type="component" value="Unassembled WGS sequence"/>
</dbReference>
<keyword evidence="5" id="KW-0472">Membrane</keyword>
<evidence type="ECO:0000313" key="8">
    <source>
        <dbReference type="Proteomes" id="UP000198814"/>
    </source>
</evidence>
<keyword evidence="1 4" id="KW-0349">Heme</keyword>
<dbReference type="Pfam" id="PF21419">
    <property type="entry name" value="RoxA-like_Cyt-c"/>
    <property type="match status" value="1"/>
</dbReference>
<dbReference type="GO" id="GO:0009055">
    <property type="term" value="F:electron transfer activity"/>
    <property type="evidence" value="ECO:0007669"/>
    <property type="project" value="InterPro"/>
</dbReference>
<dbReference type="GO" id="GO:0020037">
    <property type="term" value="F:heme binding"/>
    <property type="evidence" value="ECO:0007669"/>
    <property type="project" value="InterPro"/>
</dbReference>
<dbReference type="InterPro" id="IPR051395">
    <property type="entry name" value="Cytochrome_c_Peroxidase/MauG"/>
</dbReference>
<organism evidence="7 8">
    <name type="scientific">Nitrosomonas oligotropha</name>
    <dbReference type="NCBI Taxonomy" id="42354"/>
    <lineage>
        <taxon>Bacteria</taxon>
        <taxon>Pseudomonadati</taxon>
        <taxon>Pseudomonadota</taxon>
        <taxon>Betaproteobacteria</taxon>
        <taxon>Nitrosomonadales</taxon>
        <taxon>Nitrosomonadaceae</taxon>
        <taxon>Nitrosomonas</taxon>
    </lineage>
</organism>
<dbReference type="InterPro" id="IPR036909">
    <property type="entry name" value="Cyt_c-like_dom_sf"/>
</dbReference>
<dbReference type="GO" id="GO:0046872">
    <property type="term" value="F:metal ion binding"/>
    <property type="evidence" value="ECO:0007669"/>
    <property type="project" value="UniProtKB-KW"/>
</dbReference>
<dbReference type="OrthoDB" id="9805202at2"/>
<dbReference type="NCBIfam" id="NF040606">
    <property type="entry name" value="CytoC_perox"/>
    <property type="match status" value="1"/>
</dbReference>
<dbReference type="PROSITE" id="PS51007">
    <property type="entry name" value="CYTC"/>
    <property type="match status" value="2"/>
</dbReference>
<evidence type="ECO:0000256" key="1">
    <source>
        <dbReference type="ARBA" id="ARBA00022617"/>
    </source>
</evidence>
<dbReference type="PANTHER" id="PTHR30600:SF9">
    <property type="entry name" value="BLR7738 PROTEIN"/>
    <property type="match status" value="1"/>
</dbReference>
<keyword evidence="3 4" id="KW-0408">Iron</keyword>
<evidence type="ECO:0000256" key="3">
    <source>
        <dbReference type="ARBA" id="ARBA00023004"/>
    </source>
</evidence>
<keyword evidence="5" id="KW-1133">Transmembrane helix</keyword>
<dbReference type="GO" id="GO:0004130">
    <property type="term" value="F:cytochrome-c peroxidase activity"/>
    <property type="evidence" value="ECO:0007669"/>
    <property type="project" value="TreeGrafter"/>
</dbReference>
<dbReference type="RefSeq" id="WP_090315624.1">
    <property type="nucleotide sequence ID" value="NZ_FNOE01000002.1"/>
</dbReference>
<evidence type="ECO:0000313" key="7">
    <source>
        <dbReference type="EMBL" id="SEO03070.1"/>
    </source>
</evidence>
<keyword evidence="8" id="KW-1185">Reference proteome</keyword>
<dbReference type="PANTHER" id="PTHR30600">
    <property type="entry name" value="CYTOCHROME C PEROXIDASE-RELATED"/>
    <property type="match status" value="1"/>
</dbReference>
<dbReference type="STRING" id="42354.SAMN05216333_103145"/>